<dbReference type="Proteomes" id="UP000198850">
    <property type="component" value="Unassembled WGS sequence"/>
</dbReference>
<sequence>MKEKNIKKAARIALGANLVFAGISHLTFARRAFRAQVPDFVPLKKDDTVVYSGFVEIAMGTALIFTPDKYAERVGQIAASFFTAVLPGNVSQMTHRRNAFGLNTDKKRFFRLFFQPVLVYWALKSTSPVKPKLK</sequence>
<gene>
    <name evidence="2" type="ORF">SAMN05443550_103469</name>
</gene>
<reference evidence="2 3" key="1">
    <citation type="submission" date="2016-10" db="EMBL/GenBank/DDBJ databases">
        <authorList>
            <person name="de Groot N.N."/>
        </authorList>
    </citation>
    <scope>NUCLEOTIDE SEQUENCE [LARGE SCALE GENOMIC DNA]</scope>
    <source>
        <strain evidence="2 3">DSM 19033</strain>
    </source>
</reference>
<evidence type="ECO:0000313" key="2">
    <source>
        <dbReference type="EMBL" id="SEA51649.1"/>
    </source>
</evidence>
<dbReference type="PANTHER" id="PTHR36974:SF1">
    <property type="entry name" value="DOXX FAMILY MEMBRANE PROTEIN"/>
    <property type="match status" value="1"/>
</dbReference>
<dbReference type="PANTHER" id="PTHR36974">
    <property type="entry name" value="MEMBRANE PROTEIN-RELATED"/>
    <property type="match status" value="1"/>
</dbReference>
<keyword evidence="1" id="KW-1133">Transmembrane helix</keyword>
<keyword evidence="3" id="KW-1185">Reference proteome</keyword>
<dbReference type="AlphaFoldDB" id="A0A1H4BU69"/>
<organism evidence="2 3">
    <name type="scientific">Pedobacter hartonius</name>
    <dbReference type="NCBI Taxonomy" id="425514"/>
    <lineage>
        <taxon>Bacteria</taxon>
        <taxon>Pseudomonadati</taxon>
        <taxon>Bacteroidota</taxon>
        <taxon>Sphingobacteriia</taxon>
        <taxon>Sphingobacteriales</taxon>
        <taxon>Sphingobacteriaceae</taxon>
        <taxon>Pedobacter</taxon>
    </lineage>
</organism>
<keyword evidence="1" id="KW-0812">Transmembrane</keyword>
<evidence type="ECO:0000313" key="3">
    <source>
        <dbReference type="Proteomes" id="UP000198850"/>
    </source>
</evidence>
<dbReference type="OrthoDB" id="9788974at2"/>
<protein>
    <submittedName>
        <fullName evidence="2">Uncharacterized membrane protein</fullName>
    </submittedName>
</protein>
<dbReference type="RefSeq" id="WP_090556073.1">
    <property type="nucleotide sequence ID" value="NZ_FNRA01000003.1"/>
</dbReference>
<dbReference type="EMBL" id="FNRA01000003">
    <property type="protein sequence ID" value="SEA51649.1"/>
    <property type="molecule type" value="Genomic_DNA"/>
</dbReference>
<keyword evidence="1" id="KW-0472">Membrane</keyword>
<evidence type="ECO:0000256" key="1">
    <source>
        <dbReference type="SAM" id="Phobius"/>
    </source>
</evidence>
<name>A0A1H4BU69_9SPHI</name>
<feature type="transmembrane region" description="Helical" evidence="1">
    <location>
        <begin position="49"/>
        <end position="66"/>
    </location>
</feature>
<accession>A0A1H4BU69</accession>
<feature type="transmembrane region" description="Helical" evidence="1">
    <location>
        <begin position="12"/>
        <end position="29"/>
    </location>
</feature>
<proteinExistence type="predicted"/>
<dbReference type="STRING" id="425514.SAMN05443550_103469"/>